<dbReference type="RefSeq" id="WP_114917866.1">
    <property type="nucleotide sequence ID" value="NZ_CP024848.1"/>
</dbReference>
<evidence type="ECO:0000313" key="4">
    <source>
        <dbReference type="Proteomes" id="UP000253908"/>
    </source>
</evidence>
<dbReference type="EMBL" id="CP024848">
    <property type="protein sequence ID" value="AXI10581.1"/>
    <property type="molecule type" value="Genomic_DNA"/>
</dbReference>
<organism evidence="3 4">
    <name type="scientific">Oceanobacillus zhaokaii</name>
    <dbReference type="NCBI Taxonomy" id="2052660"/>
    <lineage>
        <taxon>Bacteria</taxon>
        <taxon>Bacillati</taxon>
        <taxon>Bacillota</taxon>
        <taxon>Bacilli</taxon>
        <taxon>Bacillales</taxon>
        <taxon>Bacillaceae</taxon>
        <taxon>Oceanobacillus</taxon>
    </lineage>
</organism>
<dbReference type="InterPro" id="IPR001509">
    <property type="entry name" value="Epimerase_deHydtase"/>
</dbReference>
<accession>A0A345PKQ1</accession>
<dbReference type="Pfam" id="PF01370">
    <property type="entry name" value="Epimerase"/>
    <property type="match status" value="1"/>
</dbReference>
<name>A0A345PKQ1_9BACI</name>
<dbReference type="Gene3D" id="3.90.25.10">
    <property type="entry name" value="UDP-galactose 4-epimerase, domain 1"/>
    <property type="match status" value="1"/>
</dbReference>
<dbReference type="KEGG" id="ocn:CUC15_17290"/>
<dbReference type="PANTHER" id="PTHR43000">
    <property type="entry name" value="DTDP-D-GLUCOSE 4,6-DEHYDRATASE-RELATED"/>
    <property type="match status" value="1"/>
</dbReference>
<proteinExistence type="inferred from homology"/>
<sequence>MVDILVTGGCGFIGSKIVEKLVNKNYNVHVIDNLSTGKKENIDLDKVTLHVHDINEPEIEEVFKNNAFQCIIHQAAQTSVPVSIEDITSDTKINILGSVHLIDLANKYGVKKMIFASSAAIYGDPKQLPITETTAANPTSPYGLSKYSVEKYLQLAHSLYGLNYTILRYANVYGPKQTSLGEGGVVSIFDQYFRRNKTPIIFGDGLQTRDFIYVDDVAEANIAAIDSENGIYNVSCNKQTTIEQLFQFFKGIYGVAVEPIYEPSREGDIRHSILSNELTLKELNWEPKMTLEEGLKQTVTHVIDKEEK</sequence>
<protein>
    <submittedName>
        <fullName evidence="3">UDP-glucose 4-epimerase</fullName>
    </submittedName>
</protein>
<comment type="similarity">
    <text evidence="1">Belongs to the NAD(P)-dependent epimerase/dehydratase family.</text>
</comment>
<dbReference type="Proteomes" id="UP000253908">
    <property type="component" value="Chromosome"/>
</dbReference>
<dbReference type="InterPro" id="IPR036291">
    <property type="entry name" value="NAD(P)-bd_dom_sf"/>
</dbReference>
<dbReference type="Gene3D" id="3.40.50.720">
    <property type="entry name" value="NAD(P)-binding Rossmann-like Domain"/>
    <property type="match status" value="1"/>
</dbReference>
<reference evidence="4" key="1">
    <citation type="submission" date="2017-11" db="EMBL/GenBank/DDBJ databases">
        <authorList>
            <person name="Zhu W."/>
        </authorList>
    </citation>
    <scope>NUCLEOTIDE SEQUENCE [LARGE SCALE GENOMIC DNA]</scope>
    <source>
        <strain evidence="4">160</strain>
    </source>
</reference>
<evidence type="ECO:0000313" key="3">
    <source>
        <dbReference type="EMBL" id="AXI10581.1"/>
    </source>
</evidence>
<gene>
    <name evidence="3" type="ORF">CUC15_17290</name>
</gene>
<evidence type="ECO:0000256" key="1">
    <source>
        <dbReference type="ARBA" id="ARBA00007637"/>
    </source>
</evidence>
<dbReference type="SUPFAM" id="SSF51735">
    <property type="entry name" value="NAD(P)-binding Rossmann-fold domains"/>
    <property type="match status" value="1"/>
</dbReference>
<evidence type="ECO:0000259" key="2">
    <source>
        <dbReference type="Pfam" id="PF01370"/>
    </source>
</evidence>
<feature type="domain" description="NAD-dependent epimerase/dehydratase" evidence="2">
    <location>
        <begin position="4"/>
        <end position="234"/>
    </location>
</feature>
<dbReference type="AlphaFoldDB" id="A0A345PKQ1"/>
<dbReference type="OrthoDB" id="9811743at2"/>
<keyword evidence="4" id="KW-1185">Reference proteome</keyword>